<proteinExistence type="predicted"/>
<evidence type="ECO:0000313" key="3">
    <source>
        <dbReference type="Proteomes" id="UP000075243"/>
    </source>
</evidence>
<accession>A0A151T0B1</accession>
<protein>
    <submittedName>
        <fullName evidence="2">Retrovirus-related Pol polyprotein from transposon TNT 1-94</fullName>
    </submittedName>
</protein>
<reference evidence="2 3" key="1">
    <citation type="journal article" date="2012" name="Nat. Biotechnol.">
        <title>Draft genome sequence of pigeonpea (Cajanus cajan), an orphan legume crop of resource-poor farmers.</title>
        <authorList>
            <person name="Varshney R.K."/>
            <person name="Chen W."/>
            <person name="Li Y."/>
            <person name="Bharti A.K."/>
            <person name="Saxena R.K."/>
            <person name="Schlueter J.A."/>
            <person name="Donoghue M.T."/>
            <person name="Azam S."/>
            <person name="Fan G."/>
            <person name="Whaley A.M."/>
            <person name="Farmer A.D."/>
            <person name="Sheridan J."/>
            <person name="Iwata A."/>
            <person name="Tuteja R."/>
            <person name="Penmetsa R.V."/>
            <person name="Wu W."/>
            <person name="Upadhyaya H.D."/>
            <person name="Yang S.P."/>
            <person name="Shah T."/>
            <person name="Saxena K.B."/>
            <person name="Michael T."/>
            <person name="McCombie W.R."/>
            <person name="Yang B."/>
            <person name="Zhang G."/>
            <person name="Yang H."/>
            <person name="Wang J."/>
            <person name="Spillane C."/>
            <person name="Cook D.R."/>
            <person name="May G.D."/>
            <person name="Xu X."/>
            <person name="Jackson S.A."/>
        </authorList>
    </citation>
    <scope>NUCLEOTIDE SEQUENCE [LARGE SCALE GENOMIC DNA]</scope>
    <source>
        <strain evidence="3">cv. Asha</strain>
    </source>
</reference>
<evidence type="ECO:0000313" key="2">
    <source>
        <dbReference type="EMBL" id="KYP60486.1"/>
    </source>
</evidence>
<dbReference type="AlphaFoldDB" id="A0A151T0B1"/>
<dbReference type="Gramene" id="C.cajan_22235.t">
    <property type="protein sequence ID" value="C.cajan_22235.t.cds1"/>
    <property type="gene ID" value="C.cajan_22235"/>
</dbReference>
<dbReference type="EMBL" id="CM003611">
    <property type="protein sequence ID" value="KYP60486.1"/>
    <property type="molecule type" value="Genomic_DNA"/>
</dbReference>
<dbReference type="InterPro" id="IPR013103">
    <property type="entry name" value="RVT_2"/>
</dbReference>
<name>A0A151T0B1_CAJCA</name>
<gene>
    <name evidence="2" type="ORF">KK1_022892</name>
</gene>
<dbReference type="STRING" id="3821.A0A151T0B1"/>
<dbReference type="SUPFAM" id="SSF56672">
    <property type="entry name" value="DNA/RNA polymerases"/>
    <property type="match status" value="1"/>
</dbReference>
<dbReference type="Proteomes" id="UP000075243">
    <property type="component" value="Chromosome 9"/>
</dbReference>
<dbReference type="Pfam" id="PF07727">
    <property type="entry name" value="RVT_2"/>
    <property type="match status" value="1"/>
</dbReference>
<feature type="domain" description="Reverse transcriptase Ty1/copia-type" evidence="1">
    <location>
        <begin position="2"/>
        <end position="108"/>
    </location>
</feature>
<sequence>MRFPPGFSIGSPGSACKLQRSLYGLKQALRNWFAKLRNSLLNFGFQQSKADYTLFTFTRDQDFVAVLIYVDDILLAGNNNLLVIKLRFILALVSKSRILANLNIFSVLNFLVAPLVYF</sequence>
<dbReference type="InterPro" id="IPR043502">
    <property type="entry name" value="DNA/RNA_pol_sf"/>
</dbReference>
<keyword evidence="3" id="KW-1185">Reference proteome</keyword>
<evidence type="ECO:0000259" key="1">
    <source>
        <dbReference type="Pfam" id="PF07727"/>
    </source>
</evidence>
<organism evidence="2 3">
    <name type="scientific">Cajanus cajan</name>
    <name type="common">Pigeon pea</name>
    <name type="synonym">Cajanus indicus</name>
    <dbReference type="NCBI Taxonomy" id="3821"/>
    <lineage>
        <taxon>Eukaryota</taxon>
        <taxon>Viridiplantae</taxon>
        <taxon>Streptophyta</taxon>
        <taxon>Embryophyta</taxon>
        <taxon>Tracheophyta</taxon>
        <taxon>Spermatophyta</taxon>
        <taxon>Magnoliopsida</taxon>
        <taxon>eudicotyledons</taxon>
        <taxon>Gunneridae</taxon>
        <taxon>Pentapetalae</taxon>
        <taxon>rosids</taxon>
        <taxon>fabids</taxon>
        <taxon>Fabales</taxon>
        <taxon>Fabaceae</taxon>
        <taxon>Papilionoideae</taxon>
        <taxon>50 kb inversion clade</taxon>
        <taxon>NPAAA clade</taxon>
        <taxon>indigoferoid/millettioid clade</taxon>
        <taxon>Phaseoleae</taxon>
        <taxon>Cajanus</taxon>
    </lineage>
</organism>